<dbReference type="RefSeq" id="WP_008066843.1">
    <property type="nucleotide sequence ID" value="NZ_AQWK01000002.1"/>
</dbReference>
<organism evidence="2 3">
    <name type="scientific">Novosphingobium nitrogenifigens DSM 19370</name>
    <dbReference type="NCBI Taxonomy" id="983920"/>
    <lineage>
        <taxon>Bacteria</taxon>
        <taxon>Pseudomonadati</taxon>
        <taxon>Pseudomonadota</taxon>
        <taxon>Alphaproteobacteria</taxon>
        <taxon>Sphingomonadales</taxon>
        <taxon>Sphingomonadaceae</taxon>
        <taxon>Novosphingobium</taxon>
    </lineage>
</organism>
<dbReference type="EMBL" id="AEWJ01000041">
    <property type="protein sequence ID" value="EGD58401.1"/>
    <property type="molecule type" value="Genomic_DNA"/>
</dbReference>
<dbReference type="Pfam" id="PF05944">
    <property type="entry name" value="Phage_term_smal"/>
    <property type="match status" value="1"/>
</dbReference>
<evidence type="ECO:0000313" key="2">
    <source>
        <dbReference type="EMBL" id="EGD58401.1"/>
    </source>
</evidence>
<dbReference type="eggNOG" id="ENOG5030DH1">
    <property type="taxonomic scope" value="Bacteria"/>
</dbReference>
<accession>F1Z9A4</accession>
<feature type="region of interest" description="Disordered" evidence="1">
    <location>
        <begin position="1"/>
        <end position="31"/>
    </location>
</feature>
<evidence type="ECO:0000313" key="3">
    <source>
        <dbReference type="Proteomes" id="UP000004728"/>
    </source>
</evidence>
<evidence type="ECO:0000256" key="1">
    <source>
        <dbReference type="SAM" id="MobiDB-lite"/>
    </source>
</evidence>
<name>F1Z9A4_9SPHN</name>
<keyword evidence="3" id="KW-1185">Reference proteome</keyword>
<dbReference type="InterPro" id="IPR010270">
    <property type="entry name" value="Phage_P2_GpM"/>
</dbReference>
<dbReference type="InParanoid" id="F1Z9A4"/>
<dbReference type="GO" id="GO:0004519">
    <property type="term" value="F:endonuclease activity"/>
    <property type="evidence" value="ECO:0007669"/>
    <property type="project" value="InterPro"/>
</dbReference>
<dbReference type="HOGENOM" id="CLU_076316_1_0_5"/>
<reference evidence="2 3" key="1">
    <citation type="journal article" date="2012" name="J. Bacteriol.">
        <title>Draft Genome Sequence of Novosphingobium nitrogenifigens Y88T.</title>
        <authorList>
            <person name="Strabala T.J."/>
            <person name="Macdonald L."/>
            <person name="Liu V."/>
            <person name="Smit A.M."/>
        </authorList>
    </citation>
    <scope>NUCLEOTIDE SEQUENCE [LARGE SCALE GENOMIC DNA]</scope>
    <source>
        <strain evidence="2 3">DSM 19370</strain>
    </source>
</reference>
<protein>
    <submittedName>
        <fullName evidence="2">Terminase</fullName>
    </submittedName>
</protein>
<dbReference type="AlphaFoldDB" id="F1Z9A4"/>
<proteinExistence type="predicted"/>
<sequence length="251" mass="27115">MTSPARRHMQQVLARKAAGTSGTGPAPMPTSGAVGQEYALLRAALGEDLRRLSQIQSVERKIAAKRGMIARYRDWITGALAAERPAQDDIVTHMMVWAIDIADWPLALDLARHVIAHRLTLPERYKRTPATLIAEEVAEAGLAPVAIVDLTTLQVVDDLTEDEDMPDEVRAKLRKAIGLAFKARAEAFDPEAESAPAGARPALIAAALDHLRRALELDSGCGVKKLIEGLEREAKKLREAAASNTPATPDT</sequence>
<dbReference type="GO" id="GO:0003677">
    <property type="term" value="F:DNA binding"/>
    <property type="evidence" value="ECO:0007669"/>
    <property type="project" value="InterPro"/>
</dbReference>
<comment type="caution">
    <text evidence="2">The sequence shown here is derived from an EMBL/GenBank/DDBJ whole genome shotgun (WGS) entry which is preliminary data.</text>
</comment>
<dbReference type="Proteomes" id="UP000004728">
    <property type="component" value="Unassembled WGS sequence"/>
</dbReference>
<dbReference type="STRING" id="983920.Y88_0456"/>
<dbReference type="OrthoDB" id="8562788at2"/>
<gene>
    <name evidence="2" type="ORF">Y88_0456</name>
</gene>